<comment type="caution">
    <text evidence="1">The sequence shown here is derived from an EMBL/GenBank/DDBJ whole genome shotgun (WGS) entry which is preliminary data.</text>
</comment>
<accession>A0A4Q1HGW4</accession>
<evidence type="ECO:0008006" key="3">
    <source>
        <dbReference type="Google" id="ProtNLM"/>
    </source>
</evidence>
<dbReference type="EMBL" id="PYAL01000007">
    <property type="protein sequence ID" value="RXN85464.1"/>
    <property type="molecule type" value="Genomic_DNA"/>
</dbReference>
<evidence type="ECO:0000313" key="1">
    <source>
        <dbReference type="EMBL" id="RXN85464.1"/>
    </source>
</evidence>
<dbReference type="OrthoDB" id="9134523at2"/>
<proteinExistence type="predicted"/>
<dbReference type="Proteomes" id="UP000290849">
    <property type="component" value="Unassembled WGS sequence"/>
</dbReference>
<keyword evidence="2" id="KW-1185">Reference proteome</keyword>
<protein>
    <recommendedName>
        <fullName evidence="3">Apea-like HEPN domain-containing protein</fullName>
    </recommendedName>
</protein>
<evidence type="ECO:0000313" key="2">
    <source>
        <dbReference type="Proteomes" id="UP000290849"/>
    </source>
</evidence>
<dbReference type="AlphaFoldDB" id="A0A4Q1HGW4"/>
<reference evidence="1 2" key="1">
    <citation type="journal article" date="2017" name="Int. J. Syst. Evol. Microbiol.">
        <title>Achromobacter aloeverae sp. nov., isolated from the root of Aloe vera (L.) Burm.f.</title>
        <authorList>
            <person name="Kuncharoen N."/>
            <person name="Muramatsu Y."/>
            <person name="Shibata C."/>
            <person name="Kamakura Y."/>
            <person name="Nakagawa Y."/>
            <person name="Tanasupawat S."/>
        </authorList>
    </citation>
    <scope>NUCLEOTIDE SEQUENCE [LARGE SCALE GENOMIC DNA]</scope>
    <source>
        <strain evidence="1 2">AVA-1</strain>
    </source>
</reference>
<sequence length="172" mass="20323">MQEEITRPEPNYEDPKEVYAFFGFAFYKANVLEHGVLNLAVALLAQRNLGVTVDDVNRLYESFETKTFGHILRVAKERYSFSQEFSRELGQALAHRNYLAHGFFKKHDINHMSKSGRKVMIDELIDMWMHLATVDKIMDEYWMSAWKEHGITKEWIEKQMQEYVKAERPNDA</sequence>
<name>A0A4Q1HGW4_9BURK</name>
<organism evidence="1 2">
    <name type="scientific">Achromobacter aloeverae</name>
    <dbReference type="NCBI Taxonomy" id="1750518"/>
    <lineage>
        <taxon>Bacteria</taxon>
        <taxon>Pseudomonadati</taxon>
        <taxon>Pseudomonadota</taxon>
        <taxon>Betaproteobacteria</taxon>
        <taxon>Burkholderiales</taxon>
        <taxon>Alcaligenaceae</taxon>
        <taxon>Achromobacter</taxon>
    </lineage>
</organism>
<dbReference type="RefSeq" id="WP_129152752.1">
    <property type="nucleotide sequence ID" value="NZ_JBHSDO010000005.1"/>
</dbReference>
<gene>
    <name evidence="1" type="ORF">C7R54_22465</name>
</gene>